<dbReference type="OrthoDB" id="1272441at2759"/>
<comment type="function">
    <text evidence="8">Stimulates the transcription of various genes by recognizing and binding to a CCAAT motif in promoters.</text>
</comment>
<feature type="region of interest" description="Disordered" evidence="9">
    <location>
        <begin position="1"/>
        <end position="31"/>
    </location>
</feature>
<evidence type="ECO:0000256" key="6">
    <source>
        <dbReference type="ARBA" id="ARBA00025911"/>
    </source>
</evidence>
<dbReference type="STRING" id="3988.B9SQ00"/>
<dbReference type="GO" id="GO:0005634">
    <property type="term" value="C:nucleus"/>
    <property type="evidence" value="ECO:0000318"/>
    <property type="project" value="GO_Central"/>
</dbReference>
<dbReference type="GO" id="GO:0000976">
    <property type="term" value="F:transcription cis-regulatory region binding"/>
    <property type="evidence" value="ECO:0000318"/>
    <property type="project" value="GO_Central"/>
</dbReference>
<keyword evidence="5" id="KW-0539">Nucleus</keyword>
<dbReference type="InterPro" id="IPR007125">
    <property type="entry name" value="H2A/H2B/H3"/>
</dbReference>
<dbReference type="PANTHER" id="PTHR10252:SF124">
    <property type="entry name" value="NUCLEAR TRANSCRIPTION FACTOR Y SUBUNIT C-10"/>
    <property type="match status" value="1"/>
</dbReference>
<dbReference type="Pfam" id="PF00125">
    <property type="entry name" value="Histone"/>
    <property type="match status" value="1"/>
</dbReference>
<feature type="compositionally biased region" description="Polar residues" evidence="9">
    <location>
        <begin position="19"/>
        <end position="31"/>
    </location>
</feature>
<keyword evidence="3" id="KW-0238">DNA-binding</keyword>
<evidence type="ECO:0000256" key="7">
    <source>
        <dbReference type="ARBA" id="ARBA00038129"/>
    </source>
</evidence>
<dbReference type="AlphaFoldDB" id="B9SQ00"/>
<feature type="region of interest" description="Disordered" evidence="9">
    <location>
        <begin position="214"/>
        <end position="237"/>
    </location>
</feature>
<keyword evidence="4" id="KW-0804">Transcription</keyword>
<sequence>MKRSLGRSLEEGAQPGMDLNQSIEFNSSSATSPPVHNFMPMSSFMLPHHRPVEEECQKAWNSRSMQGEKHNLQMFWNQQLLDIQNISTFKNNHQLPLARIKRIMKSGGEVKMISGDTPVLFAKACELFISELTLRSWLQTEGCKRRTLQRCDIARAIKHDPILQKFLLDSIPYDHCKADEIEKCDEEVEPLPPVEGPLPMIDINEDFVLTNHETPEESMMRPSLSSSAEFNYETGPK</sequence>
<evidence type="ECO:0000313" key="12">
    <source>
        <dbReference type="Proteomes" id="UP000008311"/>
    </source>
</evidence>
<keyword evidence="2" id="KW-0805">Transcription regulation</keyword>
<gene>
    <name evidence="11" type="ORF">RCOM_0467650</name>
</gene>
<dbReference type="GO" id="GO:0006355">
    <property type="term" value="P:regulation of DNA-templated transcription"/>
    <property type="evidence" value="ECO:0000318"/>
    <property type="project" value="GO_Central"/>
</dbReference>
<organism evidence="11 12">
    <name type="scientific">Ricinus communis</name>
    <name type="common">Castor bean</name>
    <dbReference type="NCBI Taxonomy" id="3988"/>
    <lineage>
        <taxon>Eukaryota</taxon>
        <taxon>Viridiplantae</taxon>
        <taxon>Streptophyta</taxon>
        <taxon>Embryophyta</taxon>
        <taxon>Tracheophyta</taxon>
        <taxon>Spermatophyta</taxon>
        <taxon>Magnoliopsida</taxon>
        <taxon>eudicotyledons</taxon>
        <taxon>Gunneridae</taxon>
        <taxon>Pentapetalae</taxon>
        <taxon>rosids</taxon>
        <taxon>fabids</taxon>
        <taxon>Malpighiales</taxon>
        <taxon>Euphorbiaceae</taxon>
        <taxon>Acalyphoideae</taxon>
        <taxon>Acalypheae</taxon>
        <taxon>Ricinus</taxon>
    </lineage>
</organism>
<name>B9SQ00_RICCO</name>
<evidence type="ECO:0000256" key="1">
    <source>
        <dbReference type="ARBA" id="ARBA00004123"/>
    </source>
</evidence>
<dbReference type="GO" id="GO:0046982">
    <property type="term" value="F:protein heterodimerization activity"/>
    <property type="evidence" value="ECO:0007669"/>
    <property type="project" value="InterPro"/>
</dbReference>
<comment type="subunit">
    <text evidence="6">Heterotrimeric transcription factor composed of three components, NF-YA, NF-YB and NF-YC. NF-YB and NF-YC must interact and dimerize for NF-YA association and DNA binding.</text>
</comment>
<dbReference type="KEGG" id="rcu:8265025"/>
<dbReference type="Gene3D" id="1.10.20.10">
    <property type="entry name" value="Histone, subunit A"/>
    <property type="match status" value="1"/>
</dbReference>
<dbReference type="eggNOG" id="KOG1657">
    <property type="taxonomic scope" value="Eukaryota"/>
</dbReference>
<dbReference type="InterPro" id="IPR009072">
    <property type="entry name" value="Histone-fold"/>
</dbReference>
<protein>
    <submittedName>
        <fullName evidence="11">Ccaat-binding transcription factor, putative</fullName>
    </submittedName>
</protein>
<keyword evidence="12" id="KW-1185">Reference proteome</keyword>
<evidence type="ECO:0000256" key="3">
    <source>
        <dbReference type="ARBA" id="ARBA00023125"/>
    </source>
</evidence>
<dbReference type="SUPFAM" id="SSF47113">
    <property type="entry name" value="Histone-fold"/>
    <property type="match status" value="1"/>
</dbReference>
<comment type="subcellular location">
    <subcellularLocation>
        <location evidence="1">Nucleus</location>
    </subcellularLocation>
</comment>
<dbReference type="CDD" id="cd22908">
    <property type="entry name" value="HFD_NFYC-like"/>
    <property type="match status" value="1"/>
</dbReference>
<dbReference type="EMBL" id="EQ974075">
    <property type="protein sequence ID" value="EEF34319.1"/>
    <property type="molecule type" value="Genomic_DNA"/>
</dbReference>
<evidence type="ECO:0000256" key="8">
    <source>
        <dbReference type="ARBA" id="ARBA00059992"/>
    </source>
</evidence>
<evidence type="ECO:0000256" key="2">
    <source>
        <dbReference type="ARBA" id="ARBA00023015"/>
    </source>
</evidence>
<evidence type="ECO:0000256" key="5">
    <source>
        <dbReference type="ARBA" id="ARBA00023242"/>
    </source>
</evidence>
<dbReference type="FunCoup" id="B9SQ00">
    <property type="interactions" value="3"/>
</dbReference>
<feature type="domain" description="Core Histone H2A/H2B/H3" evidence="10">
    <location>
        <begin position="87"/>
        <end position="158"/>
    </location>
</feature>
<accession>B9SQ00</accession>
<comment type="similarity">
    <text evidence="7">Belongs to the NFYC/HAP5 subunit family.</text>
</comment>
<evidence type="ECO:0000313" key="11">
    <source>
        <dbReference type="EMBL" id="EEF34319.1"/>
    </source>
</evidence>
<reference evidence="12" key="1">
    <citation type="journal article" date="2010" name="Nat. Biotechnol.">
        <title>Draft genome sequence of the oilseed species Ricinus communis.</title>
        <authorList>
            <person name="Chan A.P."/>
            <person name="Crabtree J."/>
            <person name="Zhao Q."/>
            <person name="Lorenzi H."/>
            <person name="Orvis J."/>
            <person name="Puiu D."/>
            <person name="Melake-Berhan A."/>
            <person name="Jones K.M."/>
            <person name="Redman J."/>
            <person name="Chen G."/>
            <person name="Cahoon E.B."/>
            <person name="Gedil M."/>
            <person name="Stanke M."/>
            <person name="Haas B.J."/>
            <person name="Wortman J.R."/>
            <person name="Fraser-Liggett C.M."/>
            <person name="Ravel J."/>
            <person name="Rabinowicz P.D."/>
        </authorList>
    </citation>
    <scope>NUCLEOTIDE SEQUENCE [LARGE SCALE GENOMIC DNA]</scope>
    <source>
        <strain evidence="12">cv. Hale</strain>
    </source>
</reference>
<proteinExistence type="inferred from homology"/>
<dbReference type="OMA" id="FMPMSSF"/>
<dbReference type="FunFam" id="1.10.20.10:FF:000062">
    <property type="entry name" value="Nuclear transcription factor Y subunit C"/>
    <property type="match status" value="1"/>
</dbReference>
<evidence type="ECO:0000259" key="10">
    <source>
        <dbReference type="Pfam" id="PF00125"/>
    </source>
</evidence>
<evidence type="ECO:0000256" key="9">
    <source>
        <dbReference type="SAM" id="MobiDB-lite"/>
    </source>
</evidence>
<dbReference type="InterPro" id="IPR050568">
    <property type="entry name" value="Transcr_DNA_Rep_Reg"/>
</dbReference>
<dbReference type="PANTHER" id="PTHR10252">
    <property type="entry name" value="HISTONE-LIKE TRANSCRIPTION FACTOR CCAAT-RELATED"/>
    <property type="match status" value="1"/>
</dbReference>
<evidence type="ECO:0000256" key="4">
    <source>
        <dbReference type="ARBA" id="ARBA00023163"/>
    </source>
</evidence>
<dbReference type="Proteomes" id="UP000008311">
    <property type="component" value="Unassembled WGS sequence"/>
</dbReference>
<dbReference type="InParanoid" id="B9SQ00"/>